<gene>
    <name evidence="2" type="ORF">GT747_09425</name>
    <name evidence="3" type="ORF">SAMN05444424_1114</name>
</gene>
<accession>A0AAQ1MD67</accession>
<dbReference type="PROSITE" id="PS50943">
    <property type="entry name" value="HTH_CROC1"/>
    <property type="match status" value="1"/>
</dbReference>
<dbReference type="AlphaFoldDB" id="A0AAQ1MD67"/>
<reference evidence="2 5" key="3">
    <citation type="journal article" date="2019" name="Nat. Med.">
        <title>A library of human gut bacterial isolates paired with longitudinal multiomics data enables mechanistic microbiome research.</title>
        <authorList>
            <person name="Poyet M."/>
            <person name="Groussin M."/>
            <person name="Gibbons S.M."/>
            <person name="Avila-Pacheco J."/>
            <person name="Jiang X."/>
            <person name="Kearney S.M."/>
            <person name="Perrotta A.R."/>
            <person name="Berdy B."/>
            <person name="Zhao S."/>
            <person name="Lieberman T.D."/>
            <person name="Swanson P.K."/>
            <person name="Smith M."/>
            <person name="Roesemann S."/>
            <person name="Alexander J.E."/>
            <person name="Rich S.A."/>
            <person name="Livny J."/>
            <person name="Vlamakis H."/>
            <person name="Clish C."/>
            <person name="Bullock K."/>
            <person name="Deik A."/>
            <person name="Scott J."/>
            <person name="Pierce K.A."/>
            <person name="Xavier R.J."/>
            <person name="Alm E.J."/>
        </authorList>
    </citation>
    <scope>NUCLEOTIDE SEQUENCE [LARGE SCALE GENOMIC DNA]</scope>
    <source>
        <strain evidence="2 5">BIOML-A2</strain>
    </source>
</reference>
<evidence type="ECO:0000313" key="3">
    <source>
        <dbReference type="EMBL" id="SHG00402.1"/>
    </source>
</evidence>
<feature type="domain" description="HTH cro/C1-type" evidence="1">
    <location>
        <begin position="11"/>
        <end position="65"/>
    </location>
</feature>
<evidence type="ECO:0000313" key="4">
    <source>
        <dbReference type="Proteomes" id="UP000184089"/>
    </source>
</evidence>
<dbReference type="Pfam" id="PF13560">
    <property type="entry name" value="HTH_31"/>
    <property type="match status" value="1"/>
</dbReference>
<evidence type="ECO:0000313" key="2">
    <source>
        <dbReference type="EMBL" id="MZL69971.1"/>
    </source>
</evidence>
<evidence type="ECO:0000313" key="5">
    <source>
        <dbReference type="Proteomes" id="UP000474718"/>
    </source>
</evidence>
<proteinExistence type="predicted"/>
<dbReference type="EMBL" id="FQVY01000002">
    <property type="protein sequence ID" value="SHG00402.1"/>
    <property type="molecule type" value="Genomic_DNA"/>
</dbReference>
<keyword evidence="3" id="KW-0238">DNA-binding</keyword>
<dbReference type="EMBL" id="WWVX01000006">
    <property type="protein sequence ID" value="MZL69971.1"/>
    <property type="molecule type" value="Genomic_DNA"/>
</dbReference>
<organism evidence="3 4">
    <name type="scientific">Bittarella massiliensis</name>
    <name type="common">ex Durand et al. 2017</name>
    <dbReference type="NCBI Taxonomy" id="1720313"/>
    <lineage>
        <taxon>Bacteria</taxon>
        <taxon>Bacillati</taxon>
        <taxon>Bacillota</taxon>
        <taxon>Clostridia</taxon>
        <taxon>Eubacteriales</taxon>
        <taxon>Oscillospiraceae</taxon>
        <taxon>Bittarella (ex Durand et al. 2017)</taxon>
    </lineage>
</organism>
<name>A0AAQ1MD67_9FIRM</name>
<sequence length="85" mass="9699">MSLKSAFSTQILHARSERRLTQAQVAEAVCISVRWYQKIEKGIALPSSEILLRLILFLQLDVEVFREEVGLRVPVHGGQRDPRTL</sequence>
<dbReference type="CDD" id="cd00093">
    <property type="entry name" value="HTH_XRE"/>
    <property type="match status" value="1"/>
</dbReference>
<reference evidence="3" key="2">
    <citation type="submission" date="2016-11" db="EMBL/GenBank/DDBJ databases">
        <authorList>
            <person name="Varghese N."/>
            <person name="Submissions S."/>
        </authorList>
    </citation>
    <scope>NUCLEOTIDE SEQUENCE</scope>
    <source>
        <strain evidence="3">DSM 4029</strain>
    </source>
</reference>
<dbReference type="InterPro" id="IPR001387">
    <property type="entry name" value="Cro/C1-type_HTH"/>
</dbReference>
<dbReference type="RefSeq" id="WP_021660113.1">
    <property type="nucleotide sequence ID" value="NZ_FQVY01000002.1"/>
</dbReference>
<protein>
    <submittedName>
        <fullName evidence="3">DNA-binding transcriptional regulator, XRE-family HTH domain</fullName>
    </submittedName>
    <submittedName>
        <fullName evidence="2">Helix-turn-helix domain-containing protein</fullName>
    </submittedName>
</protein>
<reference evidence="4" key="1">
    <citation type="submission" date="2016-11" db="EMBL/GenBank/DDBJ databases">
        <authorList>
            <person name="Jaros S."/>
            <person name="Januszkiewicz K."/>
            <person name="Wedrychowicz H."/>
        </authorList>
    </citation>
    <scope>NUCLEOTIDE SEQUENCE [LARGE SCALE GENOMIC DNA]</scope>
    <source>
        <strain evidence="4">DSM 4029</strain>
    </source>
</reference>
<dbReference type="InterPro" id="IPR010982">
    <property type="entry name" value="Lambda_DNA-bd_dom_sf"/>
</dbReference>
<dbReference type="Proteomes" id="UP000474718">
    <property type="component" value="Unassembled WGS sequence"/>
</dbReference>
<dbReference type="GO" id="GO:0003677">
    <property type="term" value="F:DNA binding"/>
    <property type="evidence" value="ECO:0007669"/>
    <property type="project" value="UniProtKB-KW"/>
</dbReference>
<dbReference type="SMART" id="SM00530">
    <property type="entry name" value="HTH_XRE"/>
    <property type="match status" value="1"/>
</dbReference>
<dbReference type="SUPFAM" id="SSF47413">
    <property type="entry name" value="lambda repressor-like DNA-binding domains"/>
    <property type="match status" value="1"/>
</dbReference>
<evidence type="ECO:0000259" key="1">
    <source>
        <dbReference type="PROSITE" id="PS50943"/>
    </source>
</evidence>
<comment type="caution">
    <text evidence="3">The sequence shown here is derived from an EMBL/GenBank/DDBJ whole genome shotgun (WGS) entry which is preliminary data.</text>
</comment>
<keyword evidence="5" id="KW-1185">Reference proteome</keyword>
<dbReference type="Gene3D" id="1.10.260.40">
    <property type="entry name" value="lambda repressor-like DNA-binding domains"/>
    <property type="match status" value="1"/>
</dbReference>
<dbReference type="Proteomes" id="UP000184089">
    <property type="component" value="Unassembled WGS sequence"/>
</dbReference>